<evidence type="ECO:0000313" key="2">
    <source>
        <dbReference type="EMBL" id="EGV64783.1"/>
    </source>
</evidence>
<feature type="region of interest" description="Disordered" evidence="1">
    <location>
        <begin position="335"/>
        <end position="419"/>
    </location>
</feature>
<feature type="compositionally biased region" description="Acidic residues" evidence="1">
    <location>
        <begin position="402"/>
        <end position="419"/>
    </location>
</feature>
<dbReference type="HOGENOM" id="CLU_617014_0_0_1"/>
<feature type="region of interest" description="Disordered" evidence="1">
    <location>
        <begin position="1"/>
        <end position="101"/>
    </location>
</feature>
<dbReference type="eggNOG" id="ENOG502RPME">
    <property type="taxonomic scope" value="Eukaryota"/>
</dbReference>
<feature type="compositionally biased region" description="Polar residues" evidence="1">
    <location>
        <begin position="335"/>
        <end position="351"/>
    </location>
</feature>
<dbReference type="AlphaFoldDB" id="G3B2X1"/>
<dbReference type="GeneID" id="18249412"/>
<dbReference type="Proteomes" id="UP000000707">
    <property type="component" value="Unassembled WGS sequence"/>
</dbReference>
<reference evidence="2 3" key="1">
    <citation type="journal article" date="2011" name="Proc. Natl. Acad. Sci. U.S.A.">
        <title>Comparative genomics of xylose-fermenting fungi for enhanced biofuel production.</title>
        <authorList>
            <person name="Wohlbach D.J."/>
            <person name="Kuo A."/>
            <person name="Sato T.K."/>
            <person name="Potts K.M."/>
            <person name="Salamov A.A."/>
            <person name="LaButti K.M."/>
            <person name="Sun H."/>
            <person name="Clum A."/>
            <person name="Pangilinan J.L."/>
            <person name="Lindquist E.A."/>
            <person name="Lucas S."/>
            <person name="Lapidus A."/>
            <person name="Jin M."/>
            <person name="Gunawan C."/>
            <person name="Balan V."/>
            <person name="Dale B.E."/>
            <person name="Jeffries T.W."/>
            <person name="Zinkel R."/>
            <person name="Barry K.W."/>
            <person name="Grigoriev I.V."/>
            <person name="Gasch A.P."/>
        </authorList>
    </citation>
    <scope>NUCLEOTIDE SEQUENCE [LARGE SCALE GENOMIC DNA]</scope>
    <source>
        <strain evidence="3">ATCC 10573 / BCRC 21748 / CBS 615 / JCM 9827 / NBRC 10315 / NRRL Y-1498 / VKM Y-70</strain>
    </source>
</reference>
<name>G3B2X1_CANTC</name>
<feature type="region of interest" description="Disordered" evidence="1">
    <location>
        <begin position="167"/>
        <end position="244"/>
    </location>
</feature>
<accession>G3B2X1</accession>
<feature type="compositionally biased region" description="Low complexity" evidence="1">
    <location>
        <begin position="352"/>
        <end position="364"/>
    </location>
</feature>
<evidence type="ECO:0000256" key="1">
    <source>
        <dbReference type="SAM" id="MobiDB-lite"/>
    </source>
</evidence>
<gene>
    <name evidence="2" type="ORF">CANTEDRAFT_129982</name>
</gene>
<organism evidence="3">
    <name type="scientific">Candida tenuis (strain ATCC 10573 / BCRC 21748 / CBS 615 / JCM 9827 / NBRC 10315 / NRRL Y-1498 / VKM Y-70)</name>
    <name type="common">Yeast</name>
    <name type="synonym">Yamadazyma tenuis</name>
    <dbReference type="NCBI Taxonomy" id="590646"/>
    <lineage>
        <taxon>Eukaryota</taxon>
        <taxon>Fungi</taxon>
        <taxon>Dikarya</taxon>
        <taxon>Ascomycota</taxon>
        <taxon>Saccharomycotina</taxon>
        <taxon>Pichiomycetes</taxon>
        <taxon>Debaryomycetaceae</taxon>
        <taxon>Yamadazyma</taxon>
    </lineage>
</organism>
<feature type="compositionally biased region" description="Polar residues" evidence="1">
    <location>
        <begin position="204"/>
        <end position="242"/>
    </location>
</feature>
<feature type="compositionally biased region" description="Polar residues" evidence="1">
    <location>
        <begin position="60"/>
        <end position="80"/>
    </location>
</feature>
<feature type="compositionally biased region" description="Low complexity" evidence="1">
    <location>
        <begin position="1"/>
        <end position="17"/>
    </location>
</feature>
<keyword evidence="3" id="KW-1185">Reference proteome</keyword>
<proteinExistence type="predicted"/>
<evidence type="ECO:0000313" key="3">
    <source>
        <dbReference type="Proteomes" id="UP000000707"/>
    </source>
</evidence>
<dbReference type="KEGG" id="cten:18249412"/>
<sequence>MTEKPSTPISSPKIPKTLKFSEPSTPSGDKKQRRLSGFLTTPDHRLDGLPYSPSVKRPSSDLSAGLSSHNVQSPQYNNLLKTPRHSTAGYDSDDNESSVKHKMQKTPTYFWSGKKLFTDEAANHKREELNEITLQLKGKLSSAIDKLQKQQKYTKNKYSFKFTELNLTDTSPTQGSRPSLEQHLAQSPQTDLPRPSITRDLSQDESALSKANRNLQTLTNDPEDISQPNPFLQGESLHTSPVLTEKRERIINIPSPDEDSSAHAALMATLSRQQQKTPSPASKKKFRPLSFDSANSKYKLPPLNVALTNGAAPVAHEKNTEQDAVFSLMSLSSPQSVKFTHSRTQSLNNTGSPESSRSSSVVLPLPLPSPSQLHSHHRTMSQGQTLPPISGILNEGGRADNDATDIEDDMTDEDHDTTI</sequence>
<dbReference type="RefSeq" id="XP_006685589.1">
    <property type="nucleotide sequence ID" value="XM_006685526.1"/>
</dbReference>
<protein>
    <submittedName>
        <fullName evidence="2">Uncharacterized protein</fullName>
    </submittedName>
</protein>
<feature type="compositionally biased region" description="Polar residues" evidence="1">
    <location>
        <begin position="167"/>
        <end position="190"/>
    </location>
</feature>
<dbReference type="OrthoDB" id="4019224at2759"/>
<dbReference type="EMBL" id="GL996515">
    <property type="protein sequence ID" value="EGV64783.1"/>
    <property type="molecule type" value="Genomic_DNA"/>
</dbReference>